<dbReference type="InterPro" id="IPR051325">
    <property type="entry name" value="Nudix_hydrolase_domain"/>
</dbReference>
<keyword evidence="1 2" id="KW-0378">Hydrolase</keyword>
<organism evidence="4 5">
    <name type="scientific">Candidatus Nephthysia bennettiae</name>
    <dbReference type="NCBI Taxonomy" id="3127016"/>
    <lineage>
        <taxon>Bacteria</taxon>
        <taxon>Bacillati</taxon>
        <taxon>Candidatus Dormiibacterota</taxon>
        <taxon>Candidatus Dormibacteria</taxon>
        <taxon>Candidatus Dormibacterales</taxon>
        <taxon>Candidatus Dormibacteraceae</taxon>
        <taxon>Candidatus Nephthysia</taxon>
    </lineage>
</organism>
<dbReference type="SUPFAM" id="SSF55811">
    <property type="entry name" value="Nudix"/>
    <property type="match status" value="1"/>
</dbReference>
<comment type="similarity">
    <text evidence="2">Belongs to the Nudix hydrolase family.</text>
</comment>
<dbReference type="PROSITE" id="PS00893">
    <property type="entry name" value="NUDIX_BOX"/>
    <property type="match status" value="1"/>
</dbReference>
<evidence type="ECO:0000256" key="1">
    <source>
        <dbReference type="ARBA" id="ARBA00022801"/>
    </source>
</evidence>
<accession>A0A934N9Q3</accession>
<evidence type="ECO:0000313" key="4">
    <source>
        <dbReference type="EMBL" id="MBJ7599253.1"/>
    </source>
</evidence>
<name>A0A934N9Q3_9BACT</name>
<dbReference type="GO" id="GO:0016787">
    <property type="term" value="F:hydrolase activity"/>
    <property type="evidence" value="ECO:0007669"/>
    <property type="project" value="UniProtKB-KW"/>
</dbReference>
<dbReference type="EMBL" id="JAEKNR010000145">
    <property type="protein sequence ID" value="MBJ7599253.1"/>
    <property type="molecule type" value="Genomic_DNA"/>
</dbReference>
<reference evidence="4" key="1">
    <citation type="submission" date="2020-10" db="EMBL/GenBank/DDBJ databases">
        <title>Ca. Dormibacterota MAGs.</title>
        <authorList>
            <person name="Montgomery K."/>
        </authorList>
    </citation>
    <scope>NUCLEOTIDE SEQUENCE [LARGE SCALE GENOMIC DNA]</scope>
    <source>
        <strain evidence="4">SC8812_S17_10</strain>
    </source>
</reference>
<proteinExistence type="inferred from homology"/>
<sequence>MAAGGVISRPGGGGLDEIALIHRPAYDDWTLPKGKVDGEETLEQTCLREVEEETGLRCELVEPIGSTEYRDRKGRPKIVFYWLLRPLGGRFRPGEEVDELRWLTVEEALPVLTYERDRELLRRMAPATSGADG</sequence>
<dbReference type="Pfam" id="PF00293">
    <property type="entry name" value="NUDIX"/>
    <property type="match status" value="1"/>
</dbReference>
<dbReference type="PROSITE" id="PS51462">
    <property type="entry name" value="NUDIX"/>
    <property type="match status" value="1"/>
</dbReference>
<evidence type="ECO:0000259" key="3">
    <source>
        <dbReference type="PROSITE" id="PS51462"/>
    </source>
</evidence>
<evidence type="ECO:0000313" key="5">
    <source>
        <dbReference type="Proteomes" id="UP000612893"/>
    </source>
</evidence>
<keyword evidence="5" id="KW-1185">Reference proteome</keyword>
<dbReference type="PANTHER" id="PTHR21340">
    <property type="entry name" value="DIADENOSINE 5,5-P1,P4-TETRAPHOSPHATE PYROPHOSPHOHYDROLASE MUTT"/>
    <property type="match status" value="1"/>
</dbReference>
<dbReference type="InterPro" id="IPR020476">
    <property type="entry name" value="Nudix_hydrolase"/>
</dbReference>
<dbReference type="InterPro" id="IPR000086">
    <property type="entry name" value="NUDIX_hydrolase_dom"/>
</dbReference>
<evidence type="ECO:0000256" key="2">
    <source>
        <dbReference type="RuleBase" id="RU003476"/>
    </source>
</evidence>
<comment type="caution">
    <text evidence="4">The sequence shown here is derived from an EMBL/GenBank/DDBJ whole genome shotgun (WGS) entry which is preliminary data.</text>
</comment>
<dbReference type="InterPro" id="IPR020084">
    <property type="entry name" value="NUDIX_hydrolase_CS"/>
</dbReference>
<protein>
    <submittedName>
        <fullName evidence="4">NUDIX hydrolase</fullName>
    </submittedName>
</protein>
<dbReference type="PANTHER" id="PTHR21340:SF0">
    <property type="entry name" value="BIS(5'-NUCLEOSYL)-TETRAPHOSPHATASE [ASYMMETRICAL]"/>
    <property type="match status" value="1"/>
</dbReference>
<dbReference type="CDD" id="cd03673">
    <property type="entry name" value="NUDIX_Ap6A_hydrolase"/>
    <property type="match status" value="1"/>
</dbReference>
<dbReference type="PRINTS" id="PR00502">
    <property type="entry name" value="NUDIXFAMILY"/>
</dbReference>
<feature type="domain" description="Nudix hydrolase" evidence="3">
    <location>
        <begin position="1"/>
        <end position="126"/>
    </location>
</feature>
<dbReference type="InterPro" id="IPR015797">
    <property type="entry name" value="NUDIX_hydrolase-like_dom_sf"/>
</dbReference>
<dbReference type="AlphaFoldDB" id="A0A934N9Q3"/>
<gene>
    <name evidence="4" type="ORF">JF922_14410</name>
</gene>
<dbReference type="Proteomes" id="UP000612893">
    <property type="component" value="Unassembled WGS sequence"/>
</dbReference>
<dbReference type="Gene3D" id="3.90.79.10">
    <property type="entry name" value="Nucleoside Triphosphate Pyrophosphohydrolase"/>
    <property type="match status" value="1"/>
</dbReference>